<name>A0A0M7B8C3_9RHOB</name>
<evidence type="ECO:0000313" key="1">
    <source>
        <dbReference type="EMBL" id="CUH26874.1"/>
    </source>
</evidence>
<protein>
    <submittedName>
        <fullName evidence="1">Uncharacterized protein</fullName>
    </submittedName>
</protein>
<evidence type="ECO:0000313" key="2">
    <source>
        <dbReference type="Proteomes" id="UP000049455"/>
    </source>
</evidence>
<dbReference type="AlphaFoldDB" id="A0A0M7B8C3"/>
<reference evidence="1 2" key="1">
    <citation type="submission" date="2015-09" db="EMBL/GenBank/DDBJ databases">
        <authorList>
            <person name="Jackson K.R."/>
            <person name="Lunt B.L."/>
            <person name="Fisher J.N.B."/>
            <person name="Gardner A.V."/>
            <person name="Bailey M.E."/>
            <person name="Deus L.M."/>
            <person name="Earl A.S."/>
            <person name="Gibby P.D."/>
            <person name="Hartmann K.A."/>
            <person name="Liu J.E."/>
            <person name="Manci A.M."/>
            <person name="Nielsen D.A."/>
            <person name="Solomon M.B."/>
            <person name="Breakwell D.P."/>
            <person name="Burnett S.H."/>
            <person name="Grose J.H."/>
        </authorList>
    </citation>
    <scope>NUCLEOTIDE SEQUENCE [LARGE SCALE GENOMIC DNA]</scope>
    <source>
        <strain evidence="1 2">CECT 7799</strain>
    </source>
</reference>
<dbReference type="Proteomes" id="UP000049455">
    <property type="component" value="Unassembled WGS sequence"/>
</dbReference>
<sequence>MAGRRLTRQFPVRMSEAGYRRLRRFAEDTGLEEGDALSFLFEHLDGTDAAGLDHRLRQYGAKLTRAERETG</sequence>
<keyword evidence="2" id="KW-1185">Reference proteome</keyword>
<dbReference type="EMBL" id="CYPR01000043">
    <property type="protein sequence ID" value="CUH26874.1"/>
    <property type="molecule type" value="Genomic_DNA"/>
</dbReference>
<dbReference type="STRING" id="313367.JSE7799_00757"/>
<organism evidence="1 2">
    <name type="scientific">Jannaschia seosinensis</name>
    <dbReference type="NCBI Taxonomy" id="313367"/>
    <lineage>
        <taxon>Bacteria</taxon>
        <taxon>Pseudomonadati</taxon>
        <taxon>Pseudomonadota</taxon>
        <taxon>Alphaproteobacteria</taxon>
        <taxon>Rhodobacterales</taxon>
        <taxon>Roseobacteraceae</taxon>
        <taxon>Jannaschia</taxon>
    </lineage>
</organism>
<accession>A0A0M7B8C3</accession>
<dbReference type="OrthoDB" id="7644752at2"/>
<dbReference type="RefSeq" id="WP_055662420.1">
    <property type="nucleotide sequence ID" value="NZ_CYPR01000043.1"/>
</dbReference>
<proteinExistence type="predicted"/>
<gene>
    <name evidence="1" type="ORF">JSE7799_00757</name>
</gene>